<evidence type="ECO:0000313" key="3">
    <source>
        <dbReference type="Proteomes" id="UP000283895"/>
    </source>
</evidence>
<keyword evidence="3" id="KW-1185">Reference proteome</keyword>
<dbReference type="AlphaFoldDB" id="A0A423X5R4"/>
<organism evidence="2 3">
    <name type="scientific">Cytospora schulzeri</name>
    <dbReference type="NCBI Taxonomy" id="448051"/>
    <lineage>
        <taxon>Eukaryota</taxon>
        <taxon>Fungi</taxon>
        <taxon>Dikarya</taxon>
        <taxon>Ascomycota</taxon>
        <taxon>Pezizomycotina</taxon>
        <taxon>Sordariomycetes</taxon>
        <taxon>Sordariomycetidae</taxon>
        <taxon>Diaporthales</taxon>
        <taxon>Cytosporaceae</taxon>
        <taxon>Cytospora</taxon>
    </lineage>
</organism>
<name>A0A423X5R4_9PEZI</name>
<evidence type="ECO:0000256" key="1">
    <source>
        <dbReference type="SAM" id="MobiDB-lite"/>
    </source>
</evidence>
<evidence type="ECO:0008006" key="4">
    <source>
        <dbReference type="Google" id="ProtNLM"/>
    </source>
</evidence>
<proteinExistence type="predicted"/>
<protein>
    <recommendedName>
        <fullName evidence="4">BTB domain-containing protein</fullName>
    </recommendedName>
</protein>
<sequence>MDGETTSHNTAKSNLPTTNDEDEEEDENGVLILGHVRDFTKMVSLKIQDKTFYIHGHVLEGNPGYLGEMMTSGRDKSKPITLDDVHPDILR</sequence>
<feature type="compositionally biased region" description="Basic and acidic residues" evidence="1">
    <location>
        <begin position="73"/>
        <end position="91"/>
    </location>
</feature>
<reference evidence="2 3" key="1">
    <citation type="submission" date="2015-09" db="EMBL/GenBank/DDBJ databases">
        <title>Host preference determinants of Valsa canker pathogens revealed by comparative genomics.</title>
        <authorList>
            <person name="Yin Z."/>
            <person name="Huang L."/>
        </authorList>
    </citation>
    <scope>NUCLEOTIDE SEQUENCE [LARGE SCALE GENOMIC DNA]</scope>
    <source>
        <strain evidence="2 3">03-1</strain>
    </source>
</reference>
<dbReference type="EMBL" id="LKEA01000002">
    <property type="protein sequence ID" value="ROW11314.1"/>
    <property type="molecule type" value="Genomic_DNA"/>
</dbReference>
<feature type="region of interest" description="Disordered" evidence="1">
    <location>
        <begin position="1"/>
        <end position="27"/>
    </location>
</feature>
<feature type="compositionally biased region" description="Polar residues" evidence="1">
    <location>
        <begin position="1"/>
        <end position="18"/>
    </location>
</feature>
<evidence type="ECO:0000313" key="2">
    <source>
        <dbReference type="EMBL" id="ROW11314.1"/>
    </source>
</evidence>
<accession>A0A423X5R4</accession>
<gene>
    <name evidence="2" type="ORF">VMCG_01564</name>
</gene>
<dbReference type="Proteomes" id="UP000283895">
    <property type="component" value="Unassembled WGS sequence"/>
</dbReference>
<comment type="caution">
    <text evidence="2">The sequence shown here is derived from an EMBL/GenBank/DDBJ whole genome shotgun (WGS) entry which is preliminary data.</text>
</comment>
<feature type="region of interest" description="Disordered" evidence="1">
    <location>
        <begin position="69"/>
        <end position="91"/>
    </location>
</feature>